<protein>
    <submittedName>
        <fullName evidence="5">LuxR C-terminal-related transcriptional regulator</fullName>
    </submittedName>
</protein>
<dbReference type="AlphaFoldDB" id="A0A9X3B0F8"/>
<dbReference type="SMR" id="A0A9X3B0F8"/>
<dbReference type="EMBL" id="JAMTCC010000022">
    <property type="protein sequence ID" value="MCT7946414.1"/>
    <property type="molecule type" value="Genomic_DNA"/>
</dbReference>
<dbReference type="Gene3D" id="1.10.10.10">
    <property type="entry name" value="Winged helix-like DNA-binding domain superfamily/Winged helix DNA-binding domain"/>
    <property type="match status" value="1"/>
</dbReference>
<feature type="domain" description="HTH luxR-type" evidence="4">
    <location>
        <begin position="141"/>
        <end position="206"/>
    </location>
</feature>
<sequence length="211" mass="23950">MFKILHWIVVSRSQVLMELLAGRWPQEFLVKLTQVSPDEMCEQIKDNHASMVVIDLATVDLQKAHQFQRLLAREQPSVRVVYLQFPKQVDARFLMQAATTAGVFYLDAGLTEISLGFSNILRGHRVIPIQLVNGVNDDFGLFEDTEPLTIREREVLQALLTGSTNLDIANQLFVSESTIKTHLYRVFRKIGVSSRGQAIAWAQTYLHDVVV</sequence>
<dbReference type="CDD" id="cd06170">
    <property type="entry name" value="LuxR_C_like"/>
    <property type="match status" value="1"/>
</dbReference>
<gene>
    <name evidence="5" type="ORF">NE536_13705</name>
</gene>
<organism evidence="5 6">
    <name type="scientific">Shewanella septentrionalis</name>
    <dbReference type="NCBI Taxonomy" id="2952223"/>
    <lineage>
        <taxon>Bacteria</taxon>
        <taxon>Pseudomonadati</taxon>
        <taxon>Pseudomonadota</taxon>
        <taxon>Gammaproteobacteria</taxon>
        <taxon>Alteromonadales</taxon>
        <taxon>Shewanellaceae</taxon>
        <taxon>Shewanella</taxon>
    </lineage>
</organism>
<dbReference type="RefSeq" id="WP_006081301.1">
    <property type="nucleotide sequence ID" value="NZ_JAMTCC010000022.1"/>
</dbReference>
<dbReference type="Proteomes" id="UP001155604">
    <property type="component" value="Unassembled WGS sequence"/>
</dbReference>
<name>A0A9X3B0F8_9GAMM</name>
<comment type="caution">
    <text evidence="5">The sequence shown here is derived from an EMBL/GenBank/DDBJ whole genome shotgun (WGS) entry which is preliminary data.</text>
</comment>
<keyword evidence="2" id="KW-0238">DNA-binding</keyword>
<dbReference type="PROSITE" id="PS00622">
    <property type="entry name" value="HTH_LUXR_1"/>
    <property type="match status" value="1"/>
</dbReference>
<dbReference type="InterPro" id="IPR000792">
    <property type="entry name" value="Tscrpt_reg_LuxR_C"/>
</dbReference>
<keyword evidence="3" id="KW-0804">Transcription</keyword>
<evidence type="ECO:0000313" key="5">
    <source>
        <dbReference type="EMBL" id="MCT7946414.1"/>
    </source>
</evidence>
<dbReference type="Gene3D" id="3.40.50.2300">
    <property type="match status" value="1"/>
</dbReference>
<reference evidence="5" key="1">
    <citation type="journal article" date="2023" name="Int. J. Syst. Evol. Microbiol.">
        <title>&lt;i&gt;Shewanella septentrionalis&lt;/i&gt; sp. nov. and &lt;i&gt;Shewanella holmiensis&lt;/i&gt; sp. nov., isolated from Baltic Sea water and sediments.</title>
        <authorList>
            <person name="Martin-Rodriguez A.J."/>
            <person name="Thorell K."/>
            <person name="Joffre E."/>
            <person name="Jensie-Markopoulos S."/>
            <person name="Moore E.R.B."/>
            <person name="Sjoling A."/>
        </authorList>
    </citation>
    <scope>NUCLEOTIDE SEQUENCE</scope>
    <source>
        <strain evidence="5">SP1W3</strain>
    </source>
</reference>
<keyword evidence="6" id="KW-1185">Reference proteome</keyword>
<dbReference type="SMART" id="SM00421">
    <property type="entry name" value="HTH_LUXR"/>
    <property type="match status" value="1"/>
</dbReference>
<dbReference type="PRINTS" id="PR00038">
    <property type="entry name" value="HTHLUXR"/>
</dbReference>
<accession>A0A9X3B0F8</accession>
<evidence type="ECO:0000259" key="4">
    <source>
        <dbReference type="PROSITE" id="PS50043"/>
    </source>
</evidence>
<dbReference type="Pfam" id="PF00196">
    <property type="entry name" value="GerE"/>
    <property type="match status" value="1"/>
</dbReference>
<dbReference type="GeneID" id="11772048"/>
<dbReference type="GO" id="GO:0006355">
    <property type="term" value="P:regulation of DNA-templated transcription"/>
    <property type="evidence" value="ECO:0007669"/>
    <property type="project" value="InterPro"/>
</dbReference>
<keyword evidence="1" id="KW-0805">Transcription regulation</keyword>
<evidence type="ECO:0000256" key="2">
    <source>
        <dbReference type="ARBA" id="ARBA00023125"/>
    </source>
</evidence>
<dbReference type="InterPro" id="IPR016032">
    <property type="entry name" value="Sig_transdc_resp-reg_C-effctor"/>
</dbReference>
<evidence type="ECO:0000313" key="6">
    <source>
        <dbReference type="Proteomes" id="UP001155604"/>
    </source>
</evidence>
<dbReference type="PANTHER" id="PTHR44688">
    <property type="entry name" value="DNA-BINDING TRANSCRIPTIONAL ACTIVATOR DEVR_DOSR"/>
    <property type="match status" value="1"/>
</dbReference>
<dbReference type="Pfam" id="PF21155">
    <property type="entry name" value="VpsT-like_REC"/>
    <property type="match status" value="1"/>
</dbReference>
<dbReference type="InterPro" id="IPR049151">
    <property type="entry name" value="CsgD-like_REC"/>
</dbReference>
<dbReference type="GO" id="GO:0003677">
    <property type="term" value="F:DNA binding"/>
    <property type="evidence" value="ECO:0007669"/>
    <property type="project" value="UniProtKB-KW"/>
</dbReference>
<dbReference type="PROSITE" id="PS50043">
    <property type="entry name" value="HTH_LUXR_2"/>
    <property type="match status" value="1"/>
</dbReference>
<proteinExistence type="predicted"/>
<dbReference type="InterPro" id="IPR036388">
    <property type="entry name" value="WH-like_DNA-bd_sf"/>
</dbReference>
<evidence type="ECO:0000256" key="3">
    <source>
        <dbReference type="ARBA" id="ARBA00023163"/>
    </source>
</evidence>
<evidence type="ECO:0000256" key="1">
    <source>
        <dbReference type="ARBA" id="ARBA00023015"/>
    </source>
</evidence>
<dbReference type="FunFam" id="1.10.10.10:FF:000153">
    <property type="entry name" value="LuxR family transcriptional regulator"/>
    <property type="match status" value="1"/>
</dbReference>
<dbReference type="PANTHER" id="PTHR44688:SF16">
    <property type="entry name" value="DNA-BINDING TRANSCRIPTIONAL ACTIVATOR DEVR_DOSR"/>
    <property type="match status" value="1"/>
</dbReference>
<dbReference type="SUPFAM" id="SSF46894">
    <property type="entry name" value="C-terminal effector domain of the bipartite response regulators"/>
    <property type="match status" value="1"/>
</dbReference>